<keyword evidence="3" id="KW-1185">Reference proteome</keyword>
<feature type="region of interest" description="Disordered" evidence="1">
    <location>
        <begin position="181"/>
        <end position="223"/>
    </location>
</feature>
<evidence type="ECO:0000313" key="2">
    <source>
        <dbReference type="EMBL" id="QRD88066.1"/>
    </source>
</evidence>
<dbReference type="EMBL" id="CP044619">
    <property type="protein sequence ID" value="QRD88066.1"/>
    <property type="molecule type" value="Genomic_DNA"/>
</dbReference>
<proteinExistence type="predicted"/>
<accession>A0A7U2MQM9</accession>
<dbReference type="VEuPathDB" id="FungiDB:AFLA_003837"/>
<dbReference type="AlphaFoldDB" id="A0A7U2MQM9"/>
<reference evidence="3" key="1">
    <citation type="journal article" date="2021" name="G3 (Bethesda)">
        <title>Chromosome assembled and annotated genome sequence of Aspergillus flavus NRRL 3357.</title>
        <authorList>
            <person name="Skerker J.M."/>
            <person name="Pianalto K.M."/>
            <person name="Mondo S.J."/>
            <person name="Yang K."/>
            <person name="Arkin A.P."/>
            <person name="Keller N.P."/>
            <person name="Grigoriev I.V."/>
            <person name="Louise Glass N.L."/>
        </authorList>
    </citation>
    <scope>NUCLEOTIDE SEQUENCE [LARGE SCALE GENOMIC DNA]</scope>
    <source>
        <strain evidence="3">ATCC 200026 / FGSC A1120 / IAM 13836 / NRRL 3357 / JCM 12722 / SRRC 167</strain>
    </source>
</reference>
<dbReference type="Proteomes" id="UP000596276">
    <property type="component" value="Chromosome 1"/>
</dbReference>
<gene>
    <name evidence="2" type="ORF">F9C07_2249857</name>
</gene>
<evidence type="ECO:0000256" key="1">
    <source>
        <dbReference type="SAM" id="MobiDB-lite"/>
    </source>
</evidence>
<name>A0A7U2MQM9_ASPFN</name>
<protein>
    <submittedName>
        <fullName evidence="2">Uncharacterized protein</fullName>
    </submittedName>
</protein>
<feature type="compositionally biased region" description="Polar residues" evidence="1">
    <location>
        <begin position="181"/>
        <end position="192"/>
    </location>
</feature>
<evidence type="ECO:0000313" key="3">
    <source>
        <dbReference type="Proteomes" id="UP000596276"/>
    </source>
</evidence>
<sequence length="387" mass="44733">MQVKQEGPRVVRETINDPEWTWPTRDNQWGEGAFLASLEARNVPGEVIKRKLGLYRSGIMLDVTDQNYVCLFLDIPKTGMSRFAPDVLWRCWDELRRLEGEYSAGRWHLVHRDDTLDEDKQRICFMYPTNHRTVPEVIFVEIYDIINKLLGAPDIQGAKLPVELRRRGYSCLVFEPRPDQFCSQSQPNNSTNTHRKTPNPKVDTLTAPLKPVKRTTSSAFDATRKRTLKEAGLRTEEHTNMVGIYLDIDPWTNPQDPEDVILASRRELERRMTVAEARYANPRGKPPNHRIRVYWVFPSEVQTAEEVFKEAWIYNMAFEEILERGKVFGFPVLLDGCCVVDILRTENRGKMENVSVTDVGHCSWEDFLSKVKPAFPDKDNPGTYVGF</sequence>
<dbReference type="VEuPathDB" id="FungiDB:F9C07_2249857"/>
<organism evidence="2 3">
    <name type="scientific">Aspergillus flavus (strain ATCC 200026 / FGSC A1120 / IAM 13836 / NRRL 3357 / JCM 12722 / SRRC 167)</name>
    <dbReference type="NCBI Taxonomy" id="332952"/>
    <lineage>
        <taxon>Eukaryota</taxon>
        <taxon>Fungi</taxon>
        <taxon>Dikarya</taxon>
        <taxon>Ascomycota</taxon>
        <taxon>Pezizomycotina</taxon>
        <taxon>Eurotiomycetes</taxon>
        <taxon>Eurotiomycetidae</taxon>
        <taxon>Eurotiales</taxon>
        <taxon>Aspergillaceae</taxon>
        <taxon>Aspergillus</taxon>
        <taxon>Aspergillus subgen. Circumdati</taxon>
    </lineage>
</organism>